<comment type="caution">
    <text evidence="3">The sequence shown here is derived from an EMBL/GenBank/DDBJ whole genome shotgun (WGS) entry which is preliminary data.</text>
</comment>
<keyword evidence="1" id="KW-1133">Transmembrane helix</keyword>
<dbReference type="OrthoDB" id="9790842at2"/>
<evidence type="ECO:0000256" key="1">
    <source>
        <dbReference type="SAM" id="Phobius"/>
    </source>
</evidence>
<dbReference type="InterPro" id="IPR005182">
    <property type="entry name" value="YdbS-like_PH"/>
</dbReference>
<sequence>MMKNQNESAETVIWEGKPSQLMNLGTYILCFLFIWLVFPIFIAIWAYIKTASTKFQITTQRIIISRGVWNRITNEMAIHKVIDTRIVEPLIQRLVGIANLQLFTVGDLTEHVVLIEGIKNSAYLRDEIRKFKGESDSLLSDIIINNAGY</sequence>
<keyword evidence="1" id="KW-0472">Membrane</keyword>
<dbReference type="AlphaFoldDB" id="A0A6I4IGM6"/>
<evidence type="ECO:0000313" key="3">
    <source>
        <dbReference type="EMBL" id="MVN92509.1"/>
    </source>
</evidence>
<keyword evidence="1" id="KW-0812">Transmembrane</keyword>
<protein>
    <submittedName>
        <fullName evidence="3">PH domain-containing protein</fullName>
    </submittedName>
</protein>
<dbReference type="EMBL" id="WQLA01000006">
    <property type="protein sequence ID" value="MVN92509.1"/>
    <property type="molecule type" value="Genomic_DNA"/>
</dbReference>
<evidence type="ECO:0000313" key="4">
    <source>
        <dbReference type="Proteomes" id="UP000434850"/>
    </source>
</evidence>
<proteinExistence type="predicted"/>
<evidence type="ECO:0000259" key="2">
    <source>
        <dbReference type="Pfam" id="PF03703"/>
    </source>
</evidence>
<dbReference type="Pfam" id="PF03703">
    <property type="entry name" value="bPH_2"/>
    <property type="match status" value="1"/>
</dbReference>
<reference evidence="3 4" key="1">
    <citation type="submission" date="2019-12" db="EMBL/GenBank/DDBJ databases">
        <title>Mucilaginibacter sp. HME9299 genome sequencing and assembly.</title>
        <authorList>
            <person name="Kang H."/>
            <person name="Kim H."/>
            <person name="Joh K."/>
        </authorList>
    </citation>
    <scope>NUCLEOTIDE SEQUENCE [LARGE SCALE GENOMIC DNA]</scope>
    <source>
        <strain evidence="3 4">HME9299</strain>
    </source>
</reference>
<name>A0A6I4IGM6_9SPHI</name>
<organism evidence="3 4">
    <name type="scientific">Mucilaginibacter aquatilis</name>
    <dbReference type="NCBI Taxonomy" id="1517760"/>
    <lineage>
        <taxon>Bacteria</taxon>
        <taxon>Pseudomonadati</taxon>
        <taxon>Bacteroidota</taxon>
        <taxon>Sphingobacteriia</taxon>
        <taxon>Sphingobacteriales</taxon>
        <taxon>Sphingobacteriaceae</taxon>
        <taxon>Mucilaginibacter</taxon>
    </lineage>
</organism>
<dbReference type="RefSeq" id="WP_157542821.1">
    <property type="nucleotide sequence ID" value="NZ_WQLA01000006.1"/>
</dbReference>
<feature type="transmembrane region" description="Helical" evidence="1">
    <location>
        <begin position="24"/>
        <end position="48"/>
    </location>
</feature>
<keyword evidence="4" id="KW-1185">Reference proteome</keyword>
<dbReference type="Proteomes" id="UP000434850">
    <property type="component" value="Unassembled WGS sequence"/>
</dbReference>
<feature type="domain" description="YdbS-like PH" evidence="2">
    <location>
        <begin position="52"/>
        <end position="113"/>
    </location>
</feature>
<gene>
    <name evidence="3" type="ORF">GO816_15330</name>
</gene>
<accession>A0A6I4IGM6</accession>